<sequence length="40" mass="4342">MNLLILFAGDDGKGLGLGDTSDAWLFGYIAMWELLEKPVA</sequence>
<keyword evidence="2" id="KW-1185">Reference proteome</keyword>
<organism evidence="1 2">
    <name type="scientific">Gossypium darwinii</name>
    <name type="common">Darwin's cotton</name>
    <name type="synonym">Gossypium barbadense var. darwinii</name>
    <dbReference type="NCBI Taxonomy" id="34276"/>
    <lineage>
        <taxon>Eukaryota</taxon>
        <taxon>Viridiplantae</taxon>
        <taxon>Streptophyta</taxon>
        <taxon>Embryophyta</taxon>
        <taxon>Tracheophyta</taxon>
        <taxon>Spermatophyta</taxon>
        <taxon>Magnoliopsida</taxon>
        <taxon>eudicotyledons</taxon>
        <taxon>Gunneridae</taxon>
        <taxon>Pentapetalae</taxon>
        <taxon>rosids</taxon>
        <taxon>malvids</taxon>
        <taxon>Malvales</taxon>
        <taxon>Malvaceae</taxon>
        <taxon>Malvoideae</taxon>
        <taxon>Gossypium</taxon>
    </lineage>
</organism>
<gene>
    <name evidence="1" type="ORF">ES288_D09G195500v1</name>
</gene>
<dbReference type="EMBL" id="CM017709">
    <property type="protein sequence ID" value="TYG54502.1"/>
    <property type="molecule type" value="Genomic_DNA"/>
</dbReference>
<accession>A0A5D2BFJ4</accession>
<reference evidence="1 2" key="1">
    <citation type="submission" date="2019-06" db="EMBL/GenBank/DDBJ databases">
        <title>WGS assembly of Gossypium darwinii.</title>
        <authorList>
            <person name="Chen Z.J."/>
            <person name="Sreedasyam A."/>
            <person name="Ando A."/>
            <person name="Song Q."/>
            <person name="De L."/>
            <person name="Hulse-Kemp A."/>
            <person name="Ding M."/>
            <person name="Ye W."/>
            <person name="Kirkbride R."/>
            <person name="Jenkins J."/>
            <person name="Plott C."/>
            <person name="Lovell J."/>
            <person name="Lin Y.-M."/>
            <person name="Vaughn R."/>
            <person name="Liu B."/>
            <person name="Li W."/>
            <person name="Simpson S."/>
            <person name="Scheffler B."/>
            <person name="Saski C."/>
            <person name="Grover C."/>
            <person name="Hu G."/>
            <person name="Conover J."/>
            <person name="Carlson J."/>
            <person name="Shu S."/>
            <person name="Boston L."/>
            <person name="Williams M."/>
            <person name="Peterson D."/>
            <person name="Mcgee K."/>
            <person name="Jones D."/>
            <person name="Wendel J."/>
            <person name="Stelly D."/>
            <person name="Grimwood J."/>
            <person name="Schmutz J."/>
        </authorList>
    </citation>
    <scope>NUCLEOTIDE SEQUENCE [LARGE SCALE GENOMIC DNA]</scope>
    <source>
        <strain evidence="1">1808015.09</strain>
    </source>
</reference>
<proteinExistence type="predicted"/>
<evidence type="ECO:0000313" key="1">
    <source>
        <dbReference type="EMBL" id="TYG54502.1"/>
    </source>
</evidence>
<evidence type="ECO:0000313" key="2">
    <source>
        <dbReference type="Proteomes" id="UP000323506"/>
    </source>
</evidence>
<name>A0A5D2BFJ4_GOSDA</name>
<dbReference type="Proteomes" id="UP000323506">
    <property type="component" value="Chromosome D09"/>
</dbReference>
<protein>
    <submittedName>
        <fullName evidence="1">Uncharacterized protein</fullName>
    </submittedName>
</protein>
<dbReference type="AlphaFoldDB" id="A0A5D2BFJ4"/>